<evidence type="ECO:0000313" key="3">
    <source>
        <dbReference type="EMBL" id="KAK4535860.1"/>
    </source>
</evidence>
<proteinExistence type="predicted"/>
<keyword evidence="1" id="KW-0175">Coiled coil</keyword>
<evidence type="ECO:0000256" key="2">
    <source>
        <dbReference type="SAM" id="MobiDB-lite"/>
    </source>
</evidence>
<dbReference type="Proteomes" id="UP001301350">
    <property type="component" value="Unassembled WGS sequence"/>
</dbReference>
<keyword evidence="4" id="KW-1185">Reference proteome</keyword>
<feature type="coiled-coil region" evidence="1">
    <location>
        <begin position="518"/>
        <end position="577"/>
    </location>
</feature>
<gene>
    <name evidence="3" type="ORF">CDCA_CDCA06G1885</name>
</gene>
<organism evidence="3 4">
    <name type="scientific">Cyanidium caldarium</name>
    <name type="common">Red alga</name>
    <dbReference type="NCBI Taxonomy" id="2771"/>
    <lineage>
        <taxon>Eukaryota</taxon>
        <taxon>Rhodophyta</taxon>
        <taxon>Bangiophyceae</taxon>
        <taxon>Cyanidiales</taxon>
        <taxon>Cyanidiaceae</taxon>
        <taxon>Cyanidium</taxon>
    </lineage>
</organism>
<feature type="region of interest" description="Disordered" evidence="2">
    <location>
        <begin position="694"/>
        <end position="719"/>
    </location>
</feature>
<sequence length="749" mass="83212">MHGACLPEFIQQIHNAESARRALEQMARWPYFITPDGSAISVWQVMERQADAASKAQVACVALDWLERGLDLARAVADKCAQLAHGCETRVNDLEHALTQAHAEQAALASRQEVWLSRMSINSEHTDTEERAGSNDSTQSREALAHKSEYIKQLIRHAHTPIQAPADDDGTELGIDDEYLTALMNSVDVAHHATERTQRCRSLGESSSPVEAILPPGGLLSEATPTASLANADNPKKEASASASIVTVGGTRLPITSADAPLAHAAPAHDTAVPFHDQLCALKRDLERERAQRRALAARLAEKQLEVDGIERQVLELQCLAEERGRADITANTVLQRAQAQAESLQAAVARLQHCWMEAEERAARTEQLAECNQQLSAQLVLMQTRAAERDEALQARAARLTALEQCLGEVRRRCEAQAAQLASTAADYEAELQERDAQLDESAQRDAALQTECARLQAALLAADAQRLTERDRWSSEQERVEAALMAERLALQEREQHWQQRLLVLERAYTQAAAERDATRQQVVQAEVVLAQLREQMERVQWGARARQAVLQQSVEETQTAQRRLQRQLHALRRSTHRWIKRLSVRIERDASPHAAHGAAPVHRRAQRSTMGMDTAERCLWQNERLGAHSLWALRAQVATSSVLLSLRCLQAHRQQRAATRPRRPLRQVTIPRLPASPHPPHGRPVPCVFPVSRPPPPPPPPAAARAARPRNHRPGEASTATYHYRLFPAAQILLLLLPLPALPRLL</sequence>
<feature type="compositionally biased region" description="Pro residues" evidence="2">
    <location>
        <begin position="695"/>
        <end position="705"/>
    </location>
</feature>
<accession>A0AAV9IUU1</accession>
<evidence type="ECO:0000256" key="1">
    <source>
        <dbReference type="SAM" id="Coils"/>
    </source>
</evidence>
<reference evidence="3 4" key="1">
    <citation type="submission" date="2022-07" db="EMBL/GenBank/DDBJ databases">
        <title>Genome-wide signatures of adaptation to extreme environments.</title>
        <authorList>
            <person name="Cho C.H."/>
            <person name="Yoon H.S."/>
        </authorList>
    </citation>
    <scope>NUCLEOTIDE SEQUENCE [LARGE SCALE GENOMIC DNA]</scope>
    <source>
        <strain evidence="3 4">DBV 063 E5</strain>
    </source>
</reference>
<dbReference type="AlphaFoldDB" id="A0AAV9IUU1"/>
<feature type="coiled-coil region" evidence="1">
    <location>
        <begin position="412"/>
        <end position="446"/>
    </location>
</feature>
<dbReference type="EMBL" id="JANCYW010000006">
    <property type="protein sequence ID" value="KAK4535860.1"/>
    <property type="molecule type" value="Genomic_DNA"/>
</dbReference>
<name>A0AAV9IUU1_CYACA</name>
<evidence type="ECO:0000313" key="4">
    <source>
        <dbReference type="Proteomes" id="UP001301350"/>
    </source>
</evidence>
<protein>
    <submittedName>
        <fullName evidence="3">Uncharacterized protein</fullName>
    </submittedName>
</protein>
<feature type="coiled-coil region" evidence="1">
    <location>
        <begin position="283"/>
        <end position="355"/>
    </location>
</feature>
<comment type="caution">
    <text evidence="3">The sequence shown here is derived from an EMBL/GenBank/DDBJ whole genome shotgun (WGS) entry which is preliminary data.</text>
</comment>
<feature type="region of interest" description="Disordered" evidence="2">
    <location>
        <begin position="593"/>
        <end position="612"/>
    </location>
</feature>